<accession>A0A427XK00</accession>
<evidence type="ECO:0000256" key="13">
    <source>
        <dbReference type="PIRSR" id="PIRSR602717-51"/>
    </source>
</evidence>
<evidence type="ECO:0000256" key="3">
    <source>
        <dbReference type="ARBA" id="ARBA00013184"/>
    </source>
</evidence>
<dbReference type="EC" id="2.3.1.48" evidence="3"/>
<keyword evidence="5" id="KW-0479">Metal-binding</keyword>
<comment type="caution">
    <text evidence="16">The sequence shown here is derived from an EMBL/GenBank/DDBJ whole genome shotgun (WGS) entry which is preliminary data.</text>
</comment>
<dbReference type="InterPro" id="IPR016197">
    <property type="entry name" value="Chromo-like_dom_sf"/>
</dbReference>
<dbReference type="PANTHER" id="PTHR10615:SF219">
    <property type="entry name" value="HISTONE ACETYLTRANSFERASE KAT5"/>
    <property type="match status" value="1"/>
</dbReference>
<keyword evidence="17" id="KW-1185">Reference proteome</keyword>
<dbReference type="SUPFAM" id="SSF55729">
    <property type="entry name" value="Acyl-CoA N-acyltransferases (Nat)"/>
    <property type="match status" value="1"/>
</dbReference>
<comment type="subcellular location">
    <subcellularLocation>
        <location evidence="1">Nucleus</location>
    </subcellularLocation>
</comment>
<feature type="active site" description="Proton donor/acceptor" evidence="13">
    <location>
        <position position="363"/>
    </location>
</feature>
<proteinExistence type="inferred from homology"/>
<dbReference type="FunFam" id="3.40.630.30:FF:000156">
    <property type="entry name" value="Histone acetyltransferase"/>
    <property type="match status" value="1"/>
</dbReference>
<keyword evidence="9" id="KW-0805">Transcription regulation</keyword>
<keyword evidence="6" id="KW-0863">Zinc-finger</keyword>
<evidence type="ECO:0000256" key="9">
    <source>
        <dbReference type="ARBA" id="ARBA00023015"/>
    </source>
</evidence>
<sequence>MPQRKAFPTTPPPPDPDRPFEVGRVYLVVRASGPPRPATVLNSRVGRLGKREAYISFTGEDKRLDAWVPSSALGDEVAAAGPSRLPALNGGDPGPSTSVNGRANSAPAPTSERSTPEREHAIVTRVRNFEDVRFGEYLVRTWYYSPYPMPIDTAGGVNGGAGAGSSTAAAASPALAPESKRGGRKRKEAPAADEKERQRLGPRTTSDVLSVGVGKGGEGARGRLWVCDYMRTRAGWDMHSPPGRRVYQRGSYTIWEIDGAQATLYCQNLSLFGKLFIDHKSVFFHVENFLFYVICDAATSKRDQVMAFFSKEKFSYDDYNLACIVTFPPHQNRGFGKLLIEFSYYLTRHPSTRPASGSPGTPERPLSDLGLKGYMAYWVAVVLRVCRSLLAEGDSAPTPTVTPKKPASTEGRSLRVRKRASQAPDDKVVVNGVDLAKRPDPTHSGHYAIITTVATLARACHLRTDDVQLVLAELGFLRYRRHVPPEPKDHADGEDETEADKVEEELGEWQDIEVVITRESVDEMWAKWRVREHGVLEEKYVLL</sequence>
<feature type="compositionally biased region" description="Polar residues" evidence="14">
    <location>
        <begin position="95"/>
        <end position="113"/>
    </location>
</feature>
<dbReference type="InterPro" id="IPR036388">
    <property type="entry name" value="WH-like_DNA-bd_sf"/>
</dbReference>
<dbReference type="GO" id="GO:0006355">
    <property type="term" value="P:regulation of DNA-templated transcription"/>
    <property type="evidence" value="ECO:0007669"/>
    <property type="project" value="InterPro"/>
</dbReference>
<organism evidence="16 17">
    <name type="scientific">Apiotrichum porosum</name>
    <dbReference type="NCBI Taxonomy" id="105984"/>
    <lineage>
        <taxon>Eukaryota</taxon>
        <taxon>Fungi</taxon>
        <taxon>Dikarya</taxon>
        <taxon>Basidiomycota</taxon>
        <taxon>Agaricomycotina</taxon>
        <taxon>Tremellomycetes</taxon>
        <taxon>Trichosporonales</taxon>
        <taxon>Trichosporonaceae</taxon>
        <taxon>Apiotrichum</taxon>
    </lineage>
</organism>
<evidence type="ECO:0000256" key="1">
    <source>
        <dbReference type="ARBA" id="ARBA00004123"/>
    </source>
</evidence>
<dbReference type="GO" id="GO:0046972">
    <property type="term" value="F:histone H4K16 acetyltransferase activity"/>
    <property type="evidence" value="ECO:0007669"/>
    <property type="project" value="TreeGrafter"/>
</dbReference>
<evidence type="ECO:0000256" key="11">
    <source>
        <dbReference type="ARBA" id="ARBA00023242"/>
    </source>
</evidence>
<feature type="region of interest" description="Disordered" evidence="14">
    <location>
        <begin position="395"/>
        <end position="421"/>
    </location>
</feature>
<evidence type="ECO:0000313" key="16">
    <source>
        <dbReference type="EMBL" id="RSH79225.1"/>
    </source>
</evidence>
<feature type="region of interest" description="Disordered" evidence="14">
    <location>
        <begin position="81"/>
        <end position="119"/>
    </location>
</feature>
<keyword evidence="4" id="KW-0808">Transferase</keyword>
<dbReference type="EMBL" id="RSCE01000010">
    <property type="protein sequence ID" value="RSH79225.1"/>
    <property type="molecule type" value="Genomic_DNA"/>
</dbReference>
<reference evidence="16 17" key="1">
    <citation type="submission" date="2018-11" db="EMBL/GenBank/DDBJ databases">
        <title>Genome sequence of Apiotrichum porosum DSM 27194.</title>
        <authorList>
            <person name="Aliyu H."/>
            <person name="Gorte O."/>
            <person name="Ochsenreither K."/>
        </authorList>
    </citation>
    <scope>NUCLEOTIDE SEQUENCE [LARGE SCALE GENOMIC DNA]</scope>
    <source>
        <strain evidence="16 17">DSM 27194</strain>
    </source>
</reference>
<feature type="domain" description="MYST-type HAT" evidence="15">
    <location>
        <begin position="124"/>
        <end position="511"/>
    </location>
</feature>
<dbReference type="GO" id="GO:0008270">
    <property type="term" value="F:zinc ion binding"/>
    <property type="evidence" value="ECO:0007669"/>
    <property type="project" value="UniProtKB-KW"/>
</dbReference>
<feature type="region of interest" description="Disordered" evidence="14">
    <location>
        <begin position="161"/>
        <end position="212"/>
    </location>
</feature>
<dbReference type="Pfam" id="PF11717">
    <property type="entry name" value="Tudor-knot"/>
    <property type="match status" value="1"/>
</dbReference>
<dbReference type="InterPro" id="IPR050603">
    <property type="entry name" value="MYST_HAT"/>
</dbReference>
<dbReference type="InterPro" id="IPR016181">
    <property type="entry name" value="Acyl_CoA_acyltransferase"/>
</dbReference>
<keyword evidence="10" id="KW-0804">Transcription</keyword>
<feature type="region of interest" description="Disordered" evidence="14">
    <location>
        <begin position="483"/>
        <end position="504"/>
    </location>
</feature>
<protein>
    <recommendedName>
        <fullName evidence="3">histone acetyltransferase</fullName>
        <ecNumber evidence="3">2.3.1.48</ecNumber>
    </recommendedName>
</protein>
<dbReference type="OrthoDB" id="787137at2759"/>
<feature type="compositionally biased region" description="Basic and acidic residues" evidence="14">
    <location>
        <begin position="188"/>
        <end position="199"/>
    </location>
</feature>
<dbReference type="InterPro" id="IPR025995">
    <property type="entry name" value="Tudor-knot"/>
</dbReference>
<dbReference type="Gene3D" id="2.30.30.140">
    <property type="match status" value="1"/>
</dbReference>
<evidence type="ECO:0000256" key="12">
    <source>
        <dbReference type="ARBA" id="ARBA00023315"/>
    </source>
</evidence>
<dbReference type="Gene3D" id="3.40.630.30">
    <property type="match status" value="1"/>
</dbReference>
<keyword evidence="12" id="KW-0012">Acyltransferase</keyword>
<evidence type="ECO:0000313" key="17">
    <source>
        <dbReference type="Proteomes" id="UP000279236"/>
    </source>
</evidence>
<evidence type="ECO:0000256" key="7">
    <source>
        <dbReference type="ARBA" id="ARBA00022833"/>
    </source>
</evidence>
<dbReference type="GO" id="GO:0035267">
    <property type="term" value="C:NuA4 histone acetyltransferase complex"/>
    <property type="evidence" value="ECO:0007669"/>
    <property type="project" value="TreeGrafter"/>
</dbReference>
<dbReference type="RefSeq" id="XP_028474372.1">
    <property type="nucleotide sequence ID" value="XM_028617065.1"/>
</dbReference>
<name>A0A427XK00_9TREE</name>
<comment type="similarity">
    <text evidence="2">Belongs to the MYST (SAS/MOZ) family.</text>
</comment>
<dbReference type="Pfam" id="PF17772">
    <property type="entry name" value="zf-MYST"/>
    <property type="match status" value="1"/>
</dbReference>
<keyword evidence="11" id="KW-0539">Nucleus</keyword>
<evidence type="ECO:0000256" key="2">
    <source>
        <dbReference type="ARBA" id="ARBA00010107"/>
    </source>
</evidence>
<evidence type="ECO:0000256" key="14">
    <source>
        <dbReference type="SAM" id="MobiDB-lite"/>
    </source>
</evidence>
<dbReference type="STRING" id="105984.A0A427XK00"/>
<dbReference type="Proteomes" id="UP000279236">
    <property type="component" value="Unassembled WGS sequence"/>
</dbReference>
<keyword evidence="7" id="KW-0862">Zinc</keyword>
<feature type="region of interest" description="Disordered" evidence="14">
    <location>
        <begin position="1"/>
        <end position="20"/>
    </location>
</feature>
<dbReference type="Gene3D" id="1.10.10.10">
    <property type="entry name" value="Winged helix-like DNA-binding domain superfamily/Winged helix DNA-binding domain"/>
    <property type="match status" value="1"/>
</dbReference>
<feature type="compositionally biased region" description="Low complexity" evidence="14">
    <location>
        <begin position="164"/>
        <end position="176"/>
    </location>
</feature>
<keyword evidence="8" id="KW-0007">Acetylation</keyword>
<gene>
    <name evidence="16" type="ORF">EHS24_001264</name>
</gene>
<evidence type="ECO:0000256" key="6">
    <source>
        <dbReference type="ARBA" id="ARBA00022771"/>
    </source>
</evidence>
<evidence type="ECO:0000256" key="10">
    <source>
        <dbReference type="ARBA" id="ARBA00023163"/>
    </source>
</evidence>
<evidence type="ECO:0000256" key="4">
    <source>
        <dbReference type="ARBA" id="ARBA00022679"/>
    </source>
</evidence>
<evidence type="ECO:0000256" key="5">
    <source>
        <dbReference type="ARBA" id="ARBA00022723"/>
    </source>
</evidence>
<feature type="compositionally biased region" description="Low complexity" evidence="14">
    <location>
        <begin position="395"/>
        <end position="409"/>
    </location>
</feature>
<feature type="compositionally biased region" description="Acidic residues" evidence="14">
    <location>
        <begin position="492"/>
        <end position="504"/>
    </location>
</feature>
<dbReference type="GO" id="GO:0005634">
    <property type="term" value="C:nucleus"/>
    <property type="evidence" value="ECO:0007669"/>
    <property type="project" value="UniProtKB-SubCell"/>
</dbReference>
<dbReference type="Gene3D" id="3.30.60.60">
    <property type="entry name" value="N-acetyl transferase-like"/>
    <property type="match status" value="1"/>
</dbReference>
<dbReference type="AlphaFoldDB" id="A0A427XK00"/>
<dbReference type="SUPFAM" id="SSF54160">
    <property type="entry name" value="Chromo domain-like"/>
    <property type="match status" value="1"/>
</dbReference>
<dbReference type="GeneID" id="39585807"/>
<dbReference type="PROSITE" id="PS51726">
    <property type="entry name" value="MYST_HAT"/>
    <property type="match status" value="1"/>
</dbReference>
<evidence type="ECO:0000259" key="15">
    <source>
        <dbReference type="PROSITE" id="PS51726"/>
    </source>
</evidence>
<dbReference type="InterPro" id="IPR002717">
    <property type="entry name" value="HAT_MYST-type"/>
</dbReference>
<dbReference type="Pfam" id="PF01853">
    <property type="entry name" value="MOZ_SAS"/>
    <property type="match status" value="1"/>
</dbReference>
<evidence type="ECO:0000256" key="8">
    <source>
        <dbReference type="ARBA" id="ARBA00022990"/>
    </source>
</evidence>
<dbReference type="InterPro" id="IPR040706">
    <property type="entry name" value="Zf-MYST"/>
</dbReference>
<dbReference type="PANTHER" id="PTHR10615">
    <property type="entry name" value="HISTONE ACETYLTRANSFERASE"/>
    <property type="match status" value="1"/>
</dbReference>